<keyword evidence="4 5" id="KW-0472">Membrane</keyword>
<evidence type="ECO:0000256" key="1">
    <source>
        <dbReference type="ARBA" id="ARBA00004141"/>
    </source>
</evidence>
<feature type="transmembrane region" description="Helical" evidence="5">
    <location>
        <begin position="7"/>
        <end position="25"/>
    </location>
</feature>
<dbReference type="GO" id="GO:0016020">
    <property type="term" value="C:membrane"/>
    <property type="evidence" value="ECO:0007669"/>
    <property type="project" value="UniProtKB-SubCell"/>
</dbReference>
<dbReference type="PANTHER" id="PTHR36926:SF1">
    <property type="entry name" value="COLICIN V PRODUCTION PROTEIN"/>
    <property type="match status" value="1"/>
</dbReference>
<dbReference type="Proteomes" id="UP000484885">
    <property type="component" value="Unassembled WGS sequence"/>
</dbReference>
<dbReference type="RefSeq" id="WP_164212099.1">
    <property type="nucleotide sequence ID" value="NZ_JAAGSC010000043.1"/>
</dbReference>
<dbReference type="InterPro" id="IPR052719">
    <property type="entry name" value="CvpA-like"/>
</dbReference>
<dbReference type="GO" id="GO:0009403">
    <property type="term" value="P:toxin biosynthetic process"/>
    <property type="evidence" value="ECO:0007669"/>
    <property type="project" value="InterPro"/>
</dbReference>
<sequence>MSTADLVILAICGISMLVSLFRGFVREAFSLVVWFLAVYAGLLAAKPFAERLTPWIEMPSVRVMVAFIGVFVLVLIVGGLVTYLLGKLVAGTGLSGTDRLVGALFGALRGAAIVLVAVIIARFTPFPEDPWWRESRLLPEFERLAVVAVRYFPETVQEHVPSESGSEEI</sequence>
<feature type="transmembrane region" description="Helical" evidence="5">
    <location>
        <begin position="61"/>
        <end position="85"/>
    </location>
</feature>
<dbReference type="InterPro" id="IPR003825">
    <property type="entry name" value="Colicin-V_CvpA"/>
</dbReference>
<organism evidence="6 7">
    <name type="scientific">Wenzhouxiangella limi</name>
    <dbReference type="NCBI Taxonomy" id="2707351"/>
    <lineage>
        <taxon>Bacteria</taxon>
        <taxon>Pseudomonadati</taxon>
        <taxon>Pseudomonadota</taxon>
        <taxon>Gammaproteobacteria</taxon>
        <taxon>Chromatiales</taxon>
        <taxon>Wenzhouxiangellaceae</taxon>
        <taxon>Wenzhouxiangella</taxon>
    </lineage>
</organism>
<evidence type="ECO:0000313" key="6">
    <source>
        <dbReference type="EMBL" id="NDY96721.1"/>
    </source>
</evidence>
<keyword evidence="2 5" id="KW-0812">Transmembrane</keyword>
<evidence type="ECO:0000313" key="7">
    <source>
        <dbReference type="Proteomes" id="UP000484885"/>
    </source>
</evidence>
<name>A0A845V995_9GAMM</name>
<gene>
    <name evidence="6" type="ORF">G3I74_13375</name>
</gene>
<dbReference type="EMBL" id="JAAGSC010000043">
    <property type="protein sequence ID" value="NDY96721.1"/>
    <property type="molecule type" value="Genomic_DNA"/>
</dbReference>
<accession>A0A845V995</accession>
<dbReference type="AlphaFoldDB" id="A0A845V995"/>
<feature type="transmembrane region" description="Helical" evidence="5">
    <location>
        <begin position="31"/>
        <end position="49"/>
    </location>
</feature>
<comment type="caution">
    <text evidence="6">The sequence shown here is derived from an EMBL/GenBank/DDBJ whole genome shotgun (WGS) entry which is preliminary data.</text>
</comment>
<keyword evidence="3 5" id="KW-1133">Transmembrane helix</keyword>
<evidence type="ECO:0000256" key="2">
    <source>
        <dbReference type="ARBA" id="ARBA00022692"/>
    </source>
</evidence>
<evidence type="ECO:0000256" key="5">
    <source>
        <dbReference type="SAM" id="Phobius"/>
    </source>
</evidence>
<comment type="subcellular location">
    <subcellularLocation>
        <location evidence="1">Membrane</location>
        <topology evidence="1">Multi-pass membrane protein</topology>
    </subcellularLocation>
</comment>
<protein>
    <submittedName>
        <fullName evidence="6">CvpA family protein</fullName>
    </submittedName>
</protein>
<reference evidence="6 7" key="1">
    <citation type="submission" date="2020-02" db="EMBL/GenBank/DDBJ databases">
        <authorList>
            <person name="Zhang X.-Y."/>
        </authorList>
    </citation>
    <scope>NUCLEOTIDE SEQUENCE [LARGE SCALE GENOMIC DNA]</scope>
    <source>
        <strain evidence="6 7">C33</strain>
    </source>
</reference>
<feature type="transmembrane region" description="Helical" evidence="5">
    <location>
        <begin position="100"/>
        <end position="123"/>
    </location>
</feature>
<evidence type="ECO:0000256" key="4">
    <source>
        <dbReference type="ARBA" id="ARBA00023136"/>
    </source>
</evidence>
<dbReference type="PANTHER" id="PTHR36926">
    <property type="entry name" value="COLICIN V PRODUCTION PROTEIN"/>
    <property type="match status" value="1"/>
</dbReference>
<keyword evidence="7" id="KW-1185">Reference proteome</keyword>
<proteinExistence type="predicted"/>
<evidence type="ECO:0000256" key="3">
    <source>
        <dbReference type="ARBA" id="ARBA00022989"/>
    </source>
</evidence>
<dbReference type="Pfam" id="PF02674">
    <property type="entry name" value="Colicin_V"/>
    <property type="match status" value="1"/>
</dbReference>